<feature type="transmembrane region" description="Helical" evidence="5">
    <location>
        <begin position="37"/>
        <end position="65"/>
    </location>
</feature>
<feature type="transmembrane region" description="Helical" evidence="5">
    <location>
        <begin position="12"/>
        <end position="31"/>
    </location>
</feature>
<keyword evidence="4 5" id="KW-0472">Membrane</keyword>
<feature type="transmembrane region" description="Helical" evidence="5">
    <location>
        <begin position="212"/>
        <end position="233"/>
    </location>
</feature>
<reference evidence="7 8" key="1">
    <citation type="journal article" date="2020" name="ISME J.">
        <title>Comparative genomics reveals insights into cyanobacterial evolution and habitat adaptation.</title>
        <authorList>
            <person name="Chen M.Y."/>
            <person name="Teng W.K."/>
            <person name="Zhao L."/>
            <person name="Hu C.X."/>
            <person name="Zhou Y.K."/>
            <person name="Han B.P."/>
            <person name="Song L.R."/>
            <person name="Shu W.S."/>
        </authorList>
    </citation>
    <scope>NUCLEOTIDE SEQUENCE [LARGE SCALE GENOMIC DNA]</scope>
    <source>
        <strain evidence="7 8">FACHB-119</strain>
    </source>
</reference>
<comment type="caution">
    <text evidence="7">The sequence shown here is derived from an EMBL/GenBank/DDBJ whole genome shotgun (WGS) entry which is preliminary data.</text>
</comment>
<evidence type="ECO:0000256" key="4">
    <source>
        <dbReference type="ARBA" id="ARBA00023136"/>
    </source>
</evidence>
<sequence>MLNKTASRSFHLNLWLGLVGLAVGILAGFAVGVSPVLLFVAIVAVAGLIWFFASFEQAVIGLLILRSSLDLFSSLQIPAAFAIALNGLTILYVLVALLTGKAVKTDKFWWFFAVWVIFQSLWIILLPLGGLGMDASFLMNGVRVWMRYFSWLMVYLLVMQLKDSVPPEKIISLLLLSLVAPISIALLQIFIPESMLPPLLTAQGKAGSSVSGTLGFPNGLGIFLTMFIALVWWKLSISSKRLPWLLLLGLVSFVFVRTGYFTGVIAVFLLILFINSAKITPVRVIGVALFCCAFLWMFGSTEFGQQRLTEIYDTPLLNPNIDVSRSIILSYGDGNSFNWRIAHWTYLINAWNQFPILGYGLDTSRFLGIRDLETGGGYEAHNDYLRFLVEQGIVGLIGFLCFLFVQLWHLVSLLRNSQFNYARRNLCLLLVALYVANAVSMLASNIVDATTFFFYWWTLVAIAGWGDEYWNPNLAKTSA</sequence>
<name>A0ABR8D386_9NOST</name>
<dbReference type="PANTHER" id="PTHR37422">
    <property type="entry name" value="TEICHURONIC ACID BIOSYNTHESIS PROTEIN TUAE"/>
    <property type="match status" value="1"/>
</dbReference>
<feature type="domain" description="O-antigen ligase-related" evidence="6">
    <location>
        <begin position="247"/>
        <end position="400"/>
    </location>
</feature>
<dbReference type="PANTHER" id="PTHR37422:SF23">
    <property type="entry name" value="TEICHURONIC ACID BIOSYNTHESIS PROTEIN TUAE"/>
    <property type="match status" value="1"/>
</dbReference>
<comment type="subcellular location">
    <subcellularLocation>
        <location evidence="1">Membrane</location>
        <topology evidence="1">Multi-pass membrane protein</topology>
    </subcellularLocation>
</comment>
<feature type="transmembrane region" description="Helical" evidence="5">
    <location>
        <begin position="170"/>
        <end position="191"/>
    </location>
</feature>
<evidence type="ECO:0000313" key="8">
    <source>
        <dbReference type="Proteomes" id="UP000661112"/>
    </source>
</evidence>
<organism evidence="7 8">
    <name type="scientific">Anabaena azotica FACHB-119</name>
    <dbReference type="NCBI Taxonomy" id="947527"/>
    <lineage>
        <taxon>Bacteria</taxon>
        <taxon>Bacillati</taxon>
        <taxon>Cyanobacteriota</taxon>
        <taxon>Cyanophyceae</taxon>
        <taxon>Nostocales</taxon>
        <taxon>Nostocaceae</taxon>
        <taxon>Anabaena</taxon>
        <taxon>Anabaena azotica</taxon>
    </lineage>
</organism>
<feature type="transmembrane region" description="Helical" evidence="5">
    <location>
        <begin position="77"/>
        <end position="97"/>
    </location>
</feature>
<feature type="transmembrane region" description="Helical" evidence="5">
    <location>
        <begin position="281"/>
        <end position="299"/>
    </location>
</feature>
<evidence type="ECO:0000313" key="7">
    <source>
        <dbReference type="EMBL" id="MBD2501184.1"/>
    </source>
</evidence>
<dbReference type="Pfam" id="PF04932">
    <property type="entry name" value="Wzy_C"/>
    <property type="match status" value="1"/>
</dbReference>
<keyword evidence="8" id="KW-1185">Reference proteome</keyword>
<proteinExistence type="predicted"/>
<feature type="transmembrane region" description="Helical" evidence="5">
    <location>
        <begin position="109"/>
        <end position="128"/>
    </location>
</feature>
<protein>
    <submittedName>
        <fullName evidence="7">O-antigen ligase family protein</fullName>
    </submittedName>
</protein>
<evidence type="ECO:0000256" key="3">
    <source>
        <dbReference type="ARBA" id="ARBA00022989"/>
    </source>
</evidence>
<keyword evidence="2 5" id="KW-0812">Transmembrane</keyword>
<evidence type="ECO:0000256" key="2">
    <source>
        <dbReference type="ARBA" id="ARBA00022692"/>
    </source>
</evidence>
<evidence type="ECO:0000256" key="5">
    <source>
        <dbReference type="SAM" id="Phobius"/>
    </source>
</evidence>
<gene>
    <name evidence="7" type="ORF">H6G83_11325</name>
</gene>
<feature type="transmembrane region" description="Helical" evidence="5">
    <location>
        <begin position="393"/>
        <end position="414"/>
    </location>
</feature>
<dbReference type="InterPro" id="IPR007016">
    <property type="entry name" value="O-antigen_ligase-rel_domated"/>
</dbReference>
<feature type="transmembrane region" description="Helical" evidence="5">
    <location>
        <begin position="426"/>
        <end position="447"/>
    </location>
</feature>
<dbReference type="RefSeq" id="WP_190471459.1">
    <property type="nucleotide sequence ID" value="NZ_JACJSG010000013.1"/>
</dbReference>
<evidence type="ECO:0000256" key="1">
    <source>
        <dbReference type="ARBA" id="ARBA00004141"/>
    </source>
</evidence>
<feature type="transmembrane region" description="Helical" evidence="5">
    <location>
        <begin position="140"/>
        <end position="158"/>
    </location>
</feature>
<dbReference type="EMBL" id="JACJSG010000013">
    <property type="protein sequence ID" value="MBD2501184.1"/>
    <property type="molecule type" value="Genomic_DNA"/>
</dbReference>
<dbReference type="Proteomes" id="UP000661112">
    <property type="component" value="Unassembled WGS sequence"/>
</dbReference>
<evidence type="ECO:0000259" key="6">
    <source>
        <dbReference type="Pfam" id="PF04932"/>
    </source>
</evidence>
<accession>A0ABR8D386</accession>
<dbReference type="InterPro" id="IPR051533">
    <property type="entry name" value="WaaL-like"/>
</dbReference>
<keyword evidence="7" id="KW-0436">Ligase</keyword>
<feature type="transmembrane region" description="Helical" evidence="5">
    <location>
        <begin position="245"/>
        <end position="274"/>
    </location>
</feature>
<keyword evidence="3 5" id="KW-1133">Transmembrane helix</keyword>
<dbReference type="GO" id="GO:0016874">
    <property type="term" value="F:ligase activity"/>
    <property type="evidence" value="ECO:0007669"/>
    <property type="project" value="UniProtKB-KW"/>
</dbReference>